<proteinExistence type="predicted"/>
<evidence type="ECO:0008006" key="5">
    <source>
        <dbReference type="Google" id="ProtNLM"/>
    </source>
</evidence>
<keyword evidence="4" id="KW-1185">Reference proteome</keyword>
<feature type="region of interest" description="Disordered" evidence="1">
    <location>
        <begin position="71"/>
        <end position="93"/>
    </location>
</feature>
<keyword evidence="2" id="KW-0812">Transmembrane</keyword>
<evidence type="ECO:0000256" key="2">
    <source>
        <dbReference type="SAM" id="Phobius"/>
    </source>
</evidence>
<sequence>MEHPKKDIGTVFKSHWEQMDITPSEALWHKIEPELPRKKKSNRIFFWWFFVMVNLGGVLFYFGEKNTAHNSIQHNSTPKKVENNSKHKNANYNSHENSFSLIHKVSGKGKQEKIETNKTTSSYFNKKRKEPLKKFDSESSSEINNFTPSWIVNSEQTFEHNEQTSDNTNVDDFNSVALACDTLQKIVKRQKKTQEKDTSKTKEKAVFWVGSFSKIYLSDFNSNASMFINSGATSENKKLNYGYGLLLKWQWNSDWSVQMGLGILNQQEQLEIQNAPNIFNTQNVALNRSSQEMNDLLVNETSFDMIHTTRYLEIPVEFSKQWPLKRITLNATAGISNWILLNNEITVQSSRLSKQYIGKLDAQNKFTTSLNLRAGLHFKIWKQFTGGIEPGLQIQILPTKAKDSRLYYHYLIQTGLYYKL</sequence>
<name>A0A4Q1KCG6_9FLAO</name>
<dbReference type="AlphaFoldDB" id="A0A4Q1KCG6"/>
<gene>
    <name evidence="3" type="ORF">EQG61_00290</name>
</gene>
<feature type="transmembrane region" description="Helical" evidence="2">
    <location>
        <begin position="44"/>
        <end position="63"/>
    </location>
</feature>
<organism evidence="3 4">
    <name type="scientific">Flavobacterium stagni</name>
    <dbReference type="NCBI Taxonomy" id="2506421"/>
    <lineage>
        <taxon>Bacteria</taxon>
        <taxon>Pseudomonadati</taxon>
        <taxon>Bacteroidota</taxon>
        <taxon>Flavobacteriia</taxon>
        <taxon>Flavobacteriales</taxon>
        <taxon>Flavobacteriaceae</taxon>
        <taxon>Flavobacterium</taxon>
    </lineage>
</organism>
<evidence type="ECO:0000256" key="1">
    <source>
        <dbReference type="SAM" id="MobiDB-lite"/>
    </source>
</evidence>
<evidence type="ECO:0000313" key="4">
    <source>
        <dbReference type="Proteomes" id="UP000289857"/>
    </source>
</evidence>
<dbReference type="EMBL" id="SBKN01000001">
    <property type="protein sequence ID" value="RXR23913.1"/>
    <property type="molecule type" value="Genomic_DNA"/>
</dbReference>
<evidence type="ECO:0000313" key="3">
    <source>
        <dbReference type="EMBL" id="RXR23913.1"/>
    </source>
</evidence>
<accession>A0A4Q1KCG6</accession>
<protein>
    <recommendedName>
        <fullName evidence="5">Outer membrane protein beta-barrel domain-containing protein</fullName>
    </recommendedName>
</protein>
<keyword evidence="2" id="KW-1133">Transmembrane helix</keyword>
<keyword evidence="2" id="KW-0472">Membrane</keyword>
<comment type="caution">
    <text evidence="3">The sequence shown here is derived from an EMBL/GenBank/DDBJ whole genome shotgun (WGS) entry which is preliminary data.</text>
</comment>
<dbReference type="RefSeq" id="WP_129459879.1">
    <property type="nucleotide sequence ID" value="NZ_SBKN01000001.1"/>
</dbReference>
<dbReference type="OrthoDB" id="1319616at2"/>
<dbReference type="Proteomes" id="UP000289857">
    <property type="component" value="Unassembled WGS sequence"/>
</dbReference>
<reference evidence="4" key="1">
    <citation type="submission" date="2019-01" db="EMBL/GenBank/DDBJ databases">
        <title>Cytophagaceae bacterium strain CAR-16.</title>
        <authorList>
            <person name="Chen W.-M."/>
        </authorList>
    </citation>
    <scope>NUCLEOTIDE SEQUENCE [LARGE SCALE GENOMIC DNA]</scope>
    <source>
        <strain evidence="4">WWJ-16</strain>
    </source>
</reference>